<dbReference type="PANTHER" id="PTHR42740">
    <property type="entry name" value="RIBONUCLEASE VAPC3"/>
    <property type="match status" value="1"/>
</dbReference>
<keyword evidence="4" id="KW-0378">Hydrolase</keyword>
<proteinExistence type="predicted"/>
<protein>
    <submittedName>
        <fullName evidence="7">Ribonuclease VapC1</fullName>
    </submittedName>
</protein>
<dbReference type="AlphaFoldDB" id="A0A0S1XFB5"/>
<dbReference type="InterPro" id="IPR051749">
    <property type="entry name" value="PINc/VapC_TA_RNase"/>
</dbReference>
<keyword evidence="1" id="KW-1277">Toxin-antitoxin system</keyword>
<dbReference type="GO" id="GO:0046872">
    <property type="term" value="F:metal ion binding"/>
    <property type="evidence" value="ECO:0007669"/>
    <property type="project" value="UniProtKB-KW"/>
</dbReference>
<reference evidence="7 8" key="1">
    <citation type="journal article" date="2016" name="Genome Announc.">
        <title>Complete genome sequence of the hyperthermophilic and piezophilic archaeon Thermococcus barophilus Ch5, capable of growth at the expense of hydrogenogenesis from carbon monoxide and formate.</title>
        <authorList>
            <person name="Oger P."/>
            <person name="Sokolova T.G."/>
            <person name="Kozhevnikova D.A."/>
            <person name="Taranov E.A."/>
            <person name="Vannier P."/>
            <person name="Lee H.S."/>
            <person name="Kwon K.K."/>
            <person name="Kang S.G."/>
            <person name="Lee J.H."/>
            <person name="Bonch-Osmolovskaya E.A."/>
            <person name="Lebedinsky A.V."/>
        </authorList>
    </citation>
    <scope>NUCLEOTIDE SEQUENCE [LARGE SCALE GENOMIC DNA]</scope>
    <source>
        <strain evidence="8">Ch5</strain>
    </source>
</reference>
<evidence type="ECO:0000256" key="5">
    <source>
        <dbReference type="ARBA" id="ARBA00022842"/>
    </source>
</evidence>
<dbReference type="InterPro" id="IPR002716">
    <property type="entry name" value="PIN_dom"/>
</dbReference>
<accession>A0A0S1XFB5</accession>
<evidence type="ECO:0000256" key="1">
    <source>
        <dbReference type="ARBA" id="ARBA00022649"/>
    </source>
</evidence>
<feature type="domain" description="PIN" evidence="6">
    <location>
        <begin position="9"/>
        <end position="80"/>
    </location>
</feature>
<keyword evidence="5" id="KW-0460">Magnesium</keyword>
<sequence>MEFLRGVPGEERRKAFLRELRKLFKIEAVDDLVVLTYCKLYRALKRNGELIEDADLLIAATAIAKGYTLWTRNIKHFERLEKFGLRLFKG</sequence>
<dbReference type="GO" id="GO:0016787">
    <property type="term" value="F:hydrolase activity"/>
    <property type="evidence" value="ECO:0007669"/>
    <property type="project" value="UniProtKB-KW"/>
</dbReference>
<dbReference type="PATRIC" id="fig|55802.8.peg.2471"/>
<keyword evidence="3" id="KW-0479">Metal-binding</keyword>
<dbReference type="Gene3D" id="3.40.50.1010">
    <property type="entry name" value="5'-nuclease"/>
    <property type="match status" value="1"/>
</dbReference>
<evidence type="ECO:0000259" key="6">
    <source>
        <dbReference type="Pfam" id="PF01850"/>
    </source>
</evidence>
<evidence type="ECO:0000313" key="7">
    <source>
        <dbReference type="EMBL" id="ALM76376.1"/>
    </source>
</evidence>
<dbReference type="SUPFAM" id="SSF88723">
    <property type="entry name" value="PIN domain-like"/>
    <property type="match status" value="1"/>
</dbReference>
<dbReference type="Pfam" id="PF01850">
    <property type="entry name" value="PIN"/>
    <property type="match status" value="1"/>
</dbReference>
<evidence type="ECO:0000256" key="3">
    <source>
        <dbReference type="ARBA" id="ARBA00022723"/>
    </source>
</evidence>
<dbReference type="CDD" id="cd09881">
    <property type="entry name" value="PIN_VapC4-5_FitB-like"/>
    <property type="match status" value="1"/>
</dbReference>
<keyword evidence="2" id="KW-0540">Nuclease</keyword>
<evidence type="ECO:0000256" key="2">
    <source>
        <dbReference type="ARBA" id="ARBA00022722"/>
    </source>
</evidence>
<organism evidence="7 8">
    <name type="scientific">Thermococcus barophilus</name>
    <dbReference type="NCBI Taxonomy" id="55802"/>
    <lineage>
        <taxon>Archaea</taxon>
        <taxon>Methanobacteriati</taxon>
        <taxon>Methanobacteriota</taxon>
        <taxon>Thermococci</taxon>
        <taxon>Thermococcales</taxon>
        <taxon>Thermococcaceae</taxon>
        <taxon>Thermococcus</taxon>
    </lineage>
</organism>
<evidence type="ECO:0000313" key="8">
    <source>
        <dbReference type="Proteomes" id="UP000066042"/>
    </source>
</evidence>
<dbReference type="STRING" id="55802.TBCH5v1_2485"/>
<name>A0A0S1XFB5_THEBA</name>
<gene>
    <name evidence="7" type="ORF">TBCH5v1_2485</name>
</gene>
<dbReference type="InterPro" id="IPR029060">
    <property type="entry name" value="PIN-like_dom_sf"/>
</dbReference>
<evidence type="ECO:0000256" key="4">
    <source>
        <dbReference type="ARBA" id="ARBA00022801"/>
    </source>
</evidence>
<dbReference type="Proteomes" id="UP000066042">
    <property type="component" value="Chromosome"/>
</dbReference>
<dbReference type="PANTHER" id="PTHR42740:SF2">
    <property type="entry name" value="RIBONUCLEASE VAPC1"/>
    <property type="match status" value="1"/>
</dbReference>
<dbReference type="EMBL" id="CP013050">
    <property type="protein sequence ID" value="ALM76376.1"/>
    <property type="molecule type" value="Genomic_DNA"/>
</dbReference>
<dbReference type="GO" id="GO:0004540">
    <property type="term" value="F:RNA nuclease activity"/>
    <property type="evidence" value="ECO:0007669"/>
    <property type="project" value="TreeGrafter"/>
</dbReference>